<dbReference type="CDD" id="cd00090">
    <property type="entry name" value="HTH_ARSR"/>
    <property type="match status" value="1"/>
</dbReference>
<sequence length="215" mass="23937">MTLRHAALTALLEGEASGYQLAKRFDVSVANFWSATPQQVYRELEQLESAGLVSGRVVEQARRPNKRVYTLTDAGRDELHAFTARAARPTAMRDDLLVKLQAVDTGDVEAVMKALTERMERSRVKLALYDRLRDDLLQGRDEEEFLREAERVGPYLTLMGGRAYEQANLRWATTVLRLLDRRSGAAGVRGERGTARPEVAGRAAAGMGRVNRHAG</sequence>
<feature type="domain" description="Transcription regulator PadR N-terminal" evidence="1">
    <location>
        <begin position="9"/>
        <end position="80"/>
    </location>
</feature>
<dbReference type="InterPro" id="IPR036388">
    <property type="entry name" value="WH-like_DNA-bd_sf"/>
</dbReference>
<gene>
    <name evidence="3" type="ORF">GCM10012289_10450</name>
</gene>
<evidence type="ECO:0000259" key="2">
    <source>
        <dbReference type="Pfam" id="PF10400"/>
    </source>
</evidence>
<evidence type="ECO:0000259" key="1">
    <source>
        <dbReference type="Pfam" id="PF03551"/>
    </source>
</evidence>
<accession>A0A917YSZ6</accession>
<evidence type="ECO:0000313" key="4">
    <source>
        <dbReference type="Proteomes" id="UP000646523"/>
    </source>
</evidence>
<proteinExistence type="predicted"/>
<dbReference type="Pfam" id="PF10400">
    <property type="entry name" value="Vir_act_alpha_C"/>
    <property type="match status" value="1"/>
</dbReference>
<dbReference type="AlphaFoldDB" id="A0A917YSZ6"/>
<dbReference type="InterPro" id="IPR011991">
    <property type="entry name" value="ArsR-like_HTH"/>
</dbReference>
<dbReference type="PANTHER" id="PTHR43252:SF4">
    <property type="entry name" value="TRANSCRIPTIONAL REGULATORY PROTEIN"/>
    <property type="match status" value="1"/>
</dbReference>
<reference evidence="3" key="2">
    <citation type="submission" date="2020-09" db="EMBL/GenBank/DDBJ databases">
        <authorList>
            <person name="Sun Q."/>
            <person name="Zhou Y."/>
        </authorList>
    </citation>
    <scope>NUCLEOTIDE SEQUENCE</scope>
    <source>
        <strain evidence="3">CGMCC 4.7368</strain>
    </source>
</reference>
<comment type="caution">
    <text evidence="3">The sequence shown here is derived from an EMBL/GenBank/DDBJ whole genome shotgun (WGS) entry which is preliminary data.</text>
</comment>
<dbReference type="Gene3D" id="1.10.10.10">
    <property type="entry name" value="Winged helix-like DNA-binding domain superfamily/Winged helix DNA-binding domain"/>
    <property type="match status" value="1"/>
</dbReference>
<dbReference type="InterPro" id="IPR036390">
    <property type="entry name" value="WH_DNA-bd_sf"/>
</dbReference>
<organism evidence="3 4">
    <name type="scientific">Nonomuraea cavernae</name>
    <dbReference type="NCBI Taxonomy" id="2045107"/>
    <lineage>
        <taxon>Bacteria</taxon>
        <taxon>Bacillati</taxon>
        <taxon>Actinomycetota</taxon>
        <taxon>Actinomycetes</taxon>
        <taxon>Streptosporangiales</taxon>
        <taxon>Streptosporangiaceae</taxon>
        <taxon>Nonomuraea</taxon>
    </lineage>
</organism>
<dbReference type="RefSeq" id="WP_189122804.1">
    <property type="nucleotide sequence ID" value="NZ_BMNH01000002.1"/>
</dbReference>
<dbReference type="Gene3D" id="6.10.140.190">
    <property type="match status" value="1"/>
</dbReference>
<evidence type="ECO:0000313" key="3">
    <source>
        <dbReference type="EMBL" id="GGO63424.1"/>
    </source>
</evidence>
<dbReference type="SUPFAM" id="SSF46785">
    <property type="entry name" value="Winged helix' DNA-binding domain"/>
    <property type="match status" value="1"/>
</dbReference>
<dbReference type="Proteomes" id="UP000646523">
    <property type="component" value="Unassembled WGS sequence"/>
</dbReference>
<dbReference type="Pfam" id="PF03551">
    <property type="entry name" value="PadR"/>
    <property type="match status" value="1"/>
</dbReference>
<dbReference type="InterPro" id="IPR005149">
    <property type="entry name" value="Tscrpt_reg_PadR_N"/>
</dbReference>
<feature type="domain" description="Transcription regulator PadR C-terminal" evidence="2">
    <location>
        <begin position="92"/>
        <end position="180"/>
    </location>
</feature>
<name>A0A917YSZ6_9ACTN</name>
<reference evidence="3" key="1">
    <citation type="journal article" date="2014" name="Int. J. Syst. Evol. Microbiol.">
        <title>Complete genome sequence of Corynebacterium casei LMG S-19264T (=DSM 44701T), isolated from a smear-ripened cheese.</title>
        <authorList>
            <consortium name="US DOE Joint Genome Institute (JGI-PGF)"/>
            <person name="Walter F."/>
            <person name="Albersmeier A."/>
            <person name="Kalinowski J."/>
            <person name="Ruckert C."/>
        </authorList>
    </citation>
    <scope>NUCLEOTIDE SEQUENCE</scope>
    <source>
        <strain evidence="3">CGMCC 4.7368</strain>
    </source>
</reference>
<dbReference type="InterPro" id="IPR018309">
    <property type="entry name" value="Tscrpt_reg_PadR_C"/>
</dbReference>
<dbReference type="PANTHER" id="PTHR43252">
    <property type="entry name" value="TRANSCRIPTIONAL REGULATOR YQJI"/>
    <property type="match status" value="1"/>
</dbReference>
<protein>
    <submittedName>
        <fullName evidence="3">PadR family transcriptional regulator</fullName>
    </submittedName>
</protein>
<dbReference type="EMBL" id="BMNH01000002">
    <property type="protein sequence ID" value="GGO63424.1"/>
    <property type="molecule type" value="Genomic_DNA"/>
</dbReference>
<keyword evidence="4" id="KW-1185">Reference proteome</keyword>